<accession>A0A0A9F0H5</accession>
<dbReference type="AlphaFoldDB" id="A0A0A9F0H5"/>
<evidence type="ECO:0000313" key="1">
    <source>
        <dbReference type="EMBL" id="JAE05847.1"/>
    </source>
</evidence>
<dbReference type="EMBL" id="GBRH01192049">
    <property type="protein sequence ID" value="JAE05847.1"/>
    <property type="molecule type" value="Transcribed_RNA"/>
</dbReference>
<name>A0A0A9F0H5_ARUDO</name>
<organism evidence="1">
    <name type="scientific">Arundo donax</name>
    <name type="common">Giant reed</name>
    <name type="synonym">Donax arundinaceus</name>
    <dbReference type="NCBI Taxonomy" id="35708"/>
    <lineage>
        <taxon>Eukaryota</taxon>
        <taxon>Viridiplantae</taxon>
        <taxon>Streptophyta</taxon>
        <taxon>Embryophyta</taxon>
        <taxon>Tracheophyta</taxon>
        <taxon>Spermatophyta</taxon>
        <taxon>Magnoliopsida</taxon>
        <taxon>Liliopsida</taxon>
        <taxon>Poales</taxon>
        <taxon>Poaceae</taxon>
        <taxon>PACMAD clade</taxon>
        <taxon>Arundinoideae</taxon>
        <taxon>Arundineae</taxon>
        <taxon>Arundo</taxon>
    </lineage>
</organism>
<reference evidence="1" key="1">
    <citation type="submission" date="2014-09" db="EMBL/GenBank/DDBJ databases">
        <authorList>
            <person name="Magalhaes I.L.F."/>
            <person name="Oliveira U."/>
            <person name="Santos F.R."/>
            <person name="Vidigal T.H.D.A."/>
            <person name="Brescovit A.D."/>
            <person name="Santos A.J."/>
        </authorList>
    </citation>
    <scope>NUCLEOTIDE SEQUENCE</scope>
    <source>
        <tissue evidence="1">Shoot tissue taken approximately 20 cm above the soil surface</tissue>
    </source>
</reference>
<protein>
    <submittedName>
        <fullName evidence="1">Uncharacterized protein</fullName>
    </submittedName>
</protein>
<reference evidence="1" key="2">
    <citation type="journal article" date="2015" name="Data Brief">
        <title>Shoot transcriptome of the giant reed, Arundo donax.</title>
        <authorList>
            <person name="Barrero R.A."/>
            <person name="Guerrero F.D."/>
            <person name="Moolhuijzen P."/>
            <person name="Goolsby J.A."/>
            <person name="Tidwell J."/>
            <person name="Bellgard S.E."/>
            <person name="Bellgard M.I."/>
        </authorList>
    </citation>
    <scope>NUCLEOTIDE SEQUENCE</scope>
    <source>
        <tissue evidence="1">Shoot tissue taken approximately 20 cm above the soil surface</tissue>
    </source>
</reference>
<proteinExistence type="predicted"/>
<sequence length="42" mass="4963">MYKMTIRSKMHATVLYLWICHKLVITYHICICDSSNITKICS</sequence>